<keyword evidence="3" id="KW-1185">Reference proteome</keyword>
<dbReference type="PANTHER" id="PTHR31630:SF6">
    <property type="entry name" value="PHYTANOYL-COA DIOXYGENASE-RELATED"/>
    <property type="match status" value="1"/>
</dbReference>
<evidence type="ECO:0000313" key="2">
    <source>
        <dbReference type="EMBL" id="KNC55326.1"/>
    </source>
</evidence>
<proteinExistence type="predicted"/>
<dbReference type="InterPro" id="IPR008775">
    <property type="entry name" value="Phytyl_CoA_dOase-like"/>
</dbReference>
<dbReference type="Pfam" id="PF05721">
    <property type="entry name" value="PhyH"/>
    <property type="match status" value="1"/>
</dbReference>
<dbReference type="Proteomes" id="UP000054408">
    <property type="component" value="Unassembled WGS sequence"/>
</dbReference>
<dbReference type="OrthoDB" id="445007at2759"/>
<evidence type="ECO:0000313" key="3">
    <source>
        <dbReference type="Proteomes" id="UP000054408"/>
    </source>
</evidence>
<dbReference type="RefSeq" id="XP_013753049.1">
    <property type="nucleotide sequence ID" value="XM_013897595.1"/>
</dbReference>
<reference evidence="2 3" key="1">
    <citation type="submission" date="2010-05" db="EMBL/GenBank/DDBJ databases">
        <title>The Genome Sequence of Thecamonas trahens ATCC 50062.</title>
        <authorList>
            <consortium name="The Broad Institute Genome Sequencing Platform"/>
            <person name="Russ C."/>
            <person name="Cuomo C."/>
            <person name="Shea T."/>
            <person name="Young S.K."/>
            <person name="Zeng Q."/>
            <person name="Koehrsen M."/>
            <person name="Haas B."/>
            <person name="Borodovsky M."/>
            <person name="Guigo R."/>
            <person name="Alvarado L."/>
            <person name="Berlin A."/>
            <person name="Bochicchio J."/>
            <person name="Borenstein D."/>
            <person name="Chapman S."/>
            <person name="Chen Z."/>
            <person name="Freedman E."/>
            <person name="Gellesch M."/>
            <person name="Goldberg J."/>
            <person name="Griggs A."/>
            <person name="Gujja S."/>
            <person name="Heilman E."/>
            <person name="Heiman D."/>
            <person name="Hepburn T."/>
            <person name="Howarth C."/>
            <person name="Jen D."/>
            <person name="Larson L."/>
            <person name="Mehta T."/>
            <person name="Park D."/>
            <person name="Pearson M."/>
            <person name="Roberts A."/>
            <person name="Saif S."/>
            <person name="Shenoy N."/>
            <person name="Sisk P."/>
            <person name="Stolte C."/>
            <person name="Sykes S."/>
            <person name="Thomson T."/>
            <person name="Walk T."/>
            <person name="White J."/>
            <person name="Yandava C."/>
            <person name="Burger G."/>
            <person name="Gray M.W."/>
            <person name="Holland P.W.H."/>
            <person name="King N."/>
            <person name="Lang F.B.F."/>
            <person name="Roger A.J."/>
            <person name="Ruiz-Trillo I."/>
            <person name="Lander E."/>
            <person name="Nusbaum C."/>
        </authorList>
    </citation>
    <scope>NUCLEOTIDE SEQUENCE [LARGE SCALE GENOMIC DNA]</scope>
    <source>
        <strain evidence="2 3">ATCC 50062</strain>
    </source>
</reference>
<dbReference type="GeneID" id="25569064"/>
<dbReference type="Gene3D" id="2.60.120.620">
    <property type="entry name" value="q2cbj1_9rhob like domain"/>
    <property type="match status" value="1"/>
</dbReference>
<evidence type="ECO:0000256" key="1">
    <source>
        <dbReference type="SAM" id="MobiDB-lite"/>
    </source>
</evidence>
<sequence>MGSASSKPTDPPPNQPNPLTAREIAATEALHAELRAVRKATTAAPPVPTDIPVDAPMASAGEEYVFHPNPLPVDAEGYAEALPVTETVAIAARFAELGVVVVGGCLDADEAAASVDAVWDLLERHSPPIEPRLDRHKPETWVTANWPALSKLGILGDTIALHPALFRNRVNARVVDAFAAILGTRDMWLNIGRVSAMRPTRDVPLPVSIFDPAREVDAAALAEAPRVTDALGRECLLIDMDEWRTVEGWLHLDFNPKTGEATGFSWRTIEPAANVWDAADANVKLQGVLALKDCSVHDGGFHCVPGVAPHIRAWAAANGDALATQPMPGDTTVQIPKDDPMRAAIQRVGLRAGSLVIWSSATPHGTYPNTSPDMRIIQYIKATRRDQRYWRPLYTPDDVLPPDWSPTHDEAALLFHP</sequence>
<protein>
    <recommendedName>
        <fullName evidence="4">Phytanoyl-CoA dioxygenase</fullName>
    </recommendedName>
</protein>
<dbReference type="eggNOG" id="ENOG502S5Q1">
    <property type="taxonomic scope" value="Eukaryota"/>
</dbReference>
<organism evidence="2 3">
    <name type="scientific">Thecamonas trahens ATCC 50062</name>
    <dbReference type="NCBI Taxonomy" id="461836"/>
    <lineage>
        <taxon>Eukaryota</taxon>
        <taxon>Apusozoa</taxon>
        <taxon>Apusomonadida</taxon>
        <taxon>Apusomonadidae</taxon>
        <taxon>Thecamonas</taxon>
    </lineage>
</organism>
<dbReference type="AlphaFoldDB" id="A0A0L0DTE6"/>
<accession>A0A0L0DTE6</accession>
<dbReference type="SUPFAM" id="SSF51197">
    <property type="entry name" value="Clavaminate synthase-like"/>
    <property type="match status" value="1"/>
</dbReference>
<feature type="region of interest" description="Disordered" evidence="1">
    <location>
        <begin position="1"/>
        <end position="21"/>
    </location>
</feature>
<dbReference type="EMBL" id="GL349499">
    <property type="protein sequence ID" value="KNC55326.1"/>
    <property type="molecule type" value="Genomic_DNA"/>
</dbReference>
<gene>
    <name evidence="2" type="ORF">AMSG_10971</name>
</gene>
<name>A0A0L0DTE6_THETB</name>
<evidence type="ECO:0008006" key="4">
    <source>
        <dbReference type="Google" id="ProtNLM"/>
    </source>
</evidence>
<dbReference type="PANTHER" id="PTHR31630">
    <property type="entry name" value="PHYTANOYL-COA DIOXYGENASE-RELATED-RELATED"/>
    <property type="match status" value="1"/>
</dbReference>